<proteinExistence type="predicted"/>
<dbReference type="RefSeq" id="XP_075101127.1">
    <property type="nucleotide sequence ID" value="XM_075245026.1"/>
</dbReference>
<gene>
    <name evidence="2" type="primary">LOC107827629</name>
</gene>
<reference evidence="2" key="2">
    <citation type="submission" date="2025-08" db="UniProtKB">
        <authorList>
            <consortium name="RefSeq"/>
        </authorList>
    </citation>
    <scope>IDENTIFICATION</scope>
    <source>
        <tissue evidence="2">Leaf</tissue>
    </source>
</reference>
<organism evidence="1 2">
    <name type="scientific">Nicotiana tabacum</name>
    <name type="common">Common tobacco</name>
    <dbReference type="NCBI Taxonomy" id="4097"/>
    <lineage>
        <taxon>Eukaryota</taxon>
        <taxon>Viridiplantae</taxon>
        <taxon>Streptophyta</taxon>
        <taxon>Embryophyta</taxon>
        <taxon>Tracheophyta</taxon>
        <taxon>Spermatophyta</taxon>
        <taxon>Magnoliopsida</taxon>
        <taxon>eudicotyledons</taxon>
        <taxon>Gunneridae</taxon>
        <taxon>Pentapetalae</taxon>
        <taxon>asterids</taxon>
        <taxon>lamiids</taxon>
        <taxon>Solanales</taxon>
        <taxon>Solanaceae</taxon>
        <taxon>Nicotianoideae</taxon>
        <taxon>Nicotianeae</taxon>
        <taxon>Nicotiana</taxon>
    </lineage>
</organism>
<reference evidence="1" key="1">
    <citation type="journal article" date="2014" name="Nat. Commun.">
        <title>The tobacco genome sequence and its comparison with those of tomato and potato.</title>
        <authorList>
            <person name="Sierro N."/>
            <person name="Battey J.N."/>
            <person name="Ouadi S."/>
            <person name="Bakaher N."/>
            <person name="Bovet L."/>
            <person name="Willig A."/>
            <person name="Goepfert S."/>
            <person name="Peitsch M.C."/>
            <person name="Ivanov N.V."/>
        </authorList>
    </citation>
    <scope>NUCLEOTIDE SEQUENCE [LARGE SCALE GENOMIC DNA]</scope>
</reference>
<keyword evidence="1" id="KW-1185">Reference proteome</keyword>
<sequence>MDQNLTKVEAMSVEWMGKLTALENKVAGLESIKSAWSEDSARAAALENIISVFQSEQESERAKTTLMEARLEERISEVDQEASVLEDRVAALEVENEQLLMQIESSSTAVPPYTRALGLCRSPWDIYKSLWEEGIVTEAAYEEARVKEREARINCGYDAATPEANGDADDGNGRLLGDGDGDGDDAE</sequence>
<evidence type="ECO:0000313" key="2">
    <source>
        <dbReference type="RefSeq" id="XP_075101127.1"/>
    </source>
</evidence>
<protein>
    <submittedName>
        <fullName evidence="2">Uncharacterized protein LOC107827629</fullName>
    </submittedName>
</protein>
<name>A0AC58TV73_TOBAC</name>
<accession>A0AC58TV73</accession>
<dbReference type="Proteomes" id="UP000790787">
    <property type="component" value="Chromosome 22"/>
</dbReference>
<evidence type="ECO:0000313" key="1">
    <source>
        <dbReference type="Proteomes" id="UP000790787"/>
    </source>
</evidence>